<dbReference type="RefSeq" id="WP_147301575.1">
    <property type="nucleotide sequence ID" value="NZ_QRDJ01000013.1"/>
</dbReference>
<protein>
    <submittedName>
        <fullName evidence="1">Uncharacterized protein</fullName>
    </submittedName>
</protein>
<proteinExistence type="predicted"/>
<dbReference type="AlphaFoldDB" id="A0A3D9DSF4"/>
<dbReference type="OrthoDB" id="7066415at2"/>
<gene>
    <name evidence="1" type="ORF">C8D72_3493</name>
</gene>
<name>A0A3D9DSF4_9GAMM</name>
<dbReference type="EMBL" id="QRDJ01000013">
    <property type="protein sequence ID" value="REC93334.1"/>
    <property type="molecule type" value="Genomic_DNA"/>
</dbReference>
<keyword evidence="2" id="KW-1185">Reference proteome</keyword>
<dbReference type="Proteomes" id="UP000256334">
    <property type="component" value="Unassembled WGS sequence"/>
</dbReference>
<reference evidence="1 2" key="1">
    <citation type="submission" date="2018-07" db="EMBL/GenBank/DDBJ databases">
        <title>Genomic Encyclopedia of Type Strains, Phase IV (KMG-IV): sequencing the most valuable type-strain genomes for metagenomic binning, comparative biology and taxonomic classification.</title>
        <authorList>
            <person name="Goeker M."/>
        </authorList>
    </citation>
    <scope>NUCLEOTIDE SEQUENCE [LARGE SCALE GENOMIC DNA]</scope>
    <source>
        <strain evidence="1 2">DSM 14324</strain>
    </source>
</reference>
<evidence type="ECO:0000313" key="1">
    <source>
        <dbReference type="EMBL" id="REC93334.1"/>
    </source>
</evidence>
<evidence type="ECO:0000313" key="2">
    <source>
        <dbReference type="Proteomes" id="UP000256334"/>
    </source>
</evidence>
<organism evidence="1 2">
    <name type="scientific">Kushneria indalinina DSM 14324</name>
    <dbReference type="NCBI Taxonomy" id="1122140"/>
    <lineage>
        <taxon>Bacteria</taxon>
        <taxon>Pseudomonadati</taxon>
        <taxon>Pseudomonadota</taxon>
        <taxon>Gammaproteobacteria</taxon>
        <taxon>Oceanospirillales</taxon>
        <taxon>Halomonadaceae</taxon>
        <taxon>Kushneria</taxon>
    </lineage>
</organism>
<sequence>MNGSEQKEKFLVSAFYVAQDSRKRYETGLVSGLFGAEPKERTIHDPKAPDLDALAEQLQEQCNYYDQQGYDVFNIMPLNIGSHENLLSEKGQTVGHAGYSVTRGVMVVAKLKEPRK</sequence>
<comment type="caution">
    <text evidence="1">The sequence shown here is derived from an EMBL/GenBank/DDBJ whole genome shotgun (WGS) entry which is preliminary data.</text>
</comment>
<accession>A0A3D9DSF4</accession>